<reference evidence="2 3" key="1">
    <citation type="submission" date="2017-02" db="EMBL/GenBank/DDBJ databases">
        <title>The new phylogeny of genus Mycobacterium.</title>
        <authorList>
            <person name="Tortoli E."/>
            <person name="Trovato A."/>
            <person name="Cirillo D.M."/>
        </authorList>
    </citation>
    <scope>NUCLEOTIDE SEQUENCE [LARGE SCALE GENOMIC DNA]</scope>
    <source>
        <strain evidence="2 3">RW6</strain>
    </source>
</reference>
<evidence type="ECO:0000313" key="3">
    <source>
        <dbReference type="Proteomes" id="UP000192448"/>
    </source>
</evidence>
<dbReference type="Gene3D" id="1.20.200.10">
    <property type="entry name" value="Fumarase/aspartase (Central domain)"/>
    <property type="match status" value="1"/>
</dbReference>
<keyword evidence="3" id="KW-1185">Reference proteome</keyword>
<evidence type="ECO:0000256" key="1">
    <source>
        <dbReference type="ARBA" id="ARBA00023239"/>
    </source>
</evidence>
<organism evidence="2 3">
    <name type="scientific">Mycobacterium aquaticum</name>
    <dbReference type="NCBI Taxonomy" id="1927124"/>
    <lineage>
        <taxon>Bacteria</taxon>
        <taxon>Bacillati</taxon>
        <taxon>Actinomycetota</taxon>
        <taxon>Actinomycetes</taxon>
        <taxon>Mycobacteriales</taxon>
        <taxon>Mycobacteriaceae</taxon>
        <taxon>Mycobacterium</taxon>
    </lineage>
</organism>
<proteinExistence type="predicted"/>
<dbReference type="InterPro" id="IPR008948">
    <property type="entry name" value="L-Aspartase-like"/>
</dbReference>
<dbReference type="InterPro" id="IPR024083">
    <property type="entry name" value="Fumarase/histidase_N"/>
</dbReference>
<dbReference type="PANTHER" id="PTHR10362">
    <property type="entry name" value="HISTIDINE AMMONIA-LYASE"/>
    <property type="match status" value="1"/>
</dbReference>
<evidence type="ECO:0000313" key="2">
    <source>
        <dbReference type="EMBL" id="ORA33227.1"/>
    </source>
</evidence>
<accession>A0A1X0AT44</accession>
<dbReference type="STRING" id="1927124.BST13_20000"/>
<name>A0A1X0AT44_9MYCO</name>
<comment type="caution">
    <text evidence="2">The sequence shown here is derived from an EMBL/GenBank/DDBJ whole genome shotgun (WGS) entry which is preliminary data.</text>
</comment>
<dbReference type="SUPFAM" id="SSF48557">
    <property type="entry name" value="L-aspartase-like"/>
    <property type="match status" value="1"/>
</dbReference>
<sequence length="513" mass="54823">MEFDCHLAEFLGWSDDRSCHAPAVEIEENYMVVLNGTATIADVVTLADRREQVSISAEVLAGVEQAYHRAADLSTRFPTYGRTTGVGANRTTQVLADDKDYGMRLLRSHAVDAGDPLADRTVRAMLAVRLIQLCAPGAGLDPKILSALARMLNDDALPELLQYASIGTGDLAALAGTALTLIGERPAKTPLPPMPPWGADSALPFMSSSALTVGRTCLALDELQRLERASSVIYMLSFLALDGNPSTFSVPAARAAAAPHVDTVAARLRWLSTGDGRDDHEPRRIQDPYGLRVYPVAHASVVASLDSLGRQLERTLNAAQENPLFDIEGGMVVHHGAFYQASLSLELDGATLALALTAPITHSRIRMLNDPETNGRNAFLATSEDGSSGLMMVEYVAAGAIAEIRAAAQPASVGTLVLSRGAEEDATFASQGTQQLERSVAAYRVLLGCELVGALRLLRQRGLHERFTGVLGEALDLASELPWNDQDRDLRGDLAAAEELLDHLGRLVSDSGD</sequence>
<dbReference type="Pfam" id="PF00221">
    <property type="entry name" value="Lyase_aromatic"/>
    <property type="match status" value="1"/>
</dbReference>
<dbReference type="GO" id="GO:0016841">
    <property type="term" value="F:ammonia-lyase activity"/>
    <property type="evidence" value="ECO:0007669"/>
    <property type="project" value="UniProtKB-ARBA"/>
</dbReference>
<dbReference type="InterPro" id="IPR001106">
    <property type="entry name" value="Aromatic_Lyase"/>
</dbReference>
<dbReference type="EMBL" id="MVHF01000021">
    <property type="protein sequence ID" value="ORA33227.1"/>
    <property type="molecule type" value="Genomic_DNA"/>
</dbReference>
<dbReference type="Proteomes" id="UP000192448">
    <property type="component" value="Unassembled WGS sequence"/>
</dbReference>
<dbReference type="AlphaFoldDB" id="A0A1X0AT44"/>
<protein>
    <submittedName>
        <fullName evidence="2">Histidine ammonia-lyase</fullName>
    </submittedName>
</protein>
<keyword evidence="1 2" id="KW-0456">Lyase</keyword>
<dbReference type="Gene3D" id="1.10.275.10">
    <property type="entry name" value="Fumarase/aspartase (N-terminal domain)"/>
    <property type="match status" value="1"/>
</dbReference>
<gene>
    <name evidence="2" type="ORF">BST13_20000</name>
</gene>